<feature type="compositionally biased region" description="Basic and acidic residues" evidence="1">
    <location>
        <begin position="81"/>
        <end position="90"/>
    </location>
</feature>
<sequence>MATTTTTDLARSPDDTRSPIVHVFDDTPVAALVDQGSATPADVRMLRIEAAGRSARPGDRHGGPSETDGARRARANRRSGQPRERGKPVRAPDRMCFTKAHHFEYHIQRSQGKVADREVDADVIDAVAAWHAEQGMGSSDDVTPHSVRHALKCLGLVHLMDSDVRIWAHVAGKTVPVFDSRMQDQCRRMFASIQAPYAKWKARIDPTRANFLPYGYVLYKFCQLLGRHEFLDHLSLPRSRLQLAKLEAIWKGICEDMGWPYLAADAGPRRPTSIPSRLPSAQSTSASVDESMRALARVRLDSDDDPAREGMIANTSMDMG</sequence>
<evidence type="ECO:0000313" key="2">
    <source>
        <dbReference type="EMBL" id="AGO84890.1"/>
    </source>
</evidence>
<dbReference type="InterPro" id="IPR007031">
    <property type="entry name" value="Poxvirus_VLTF3"/>
</dbReference>
<evidence type="ECO:0000256" key="1">
    <source>
        <dbReference type="SAM" id="MobiDB-lite"/>
    </source>
</evidence>
<dbReference type="KEGG" id="vg:16606677"/>
<accession>S4W3M4</accession>
<gene>
    <name evidence="2" type="ORF">psal_cds_844</name>
</gene>
<proteinExistence type="predicted"/>
<dbReference type="EMBL" id="KC977571">
    <property type="protein sequence ID" value="AGO84890.1"/>
    <property type="molecule type" value="Genomic_DNA"/>
</dbReference>
<dbReference type="Proteomes" id="UP000204584">
    <property type="component" value="Segment"/>
</dbReference>
<name>S4W3M4_9VIRU</name>
<feature type="region of interest" description="Disordered" evidence="1">
    <location>
        <begin position="51"/>
        <end position="90"/>
    </location>
</feature>
<dbReference type="Pfam" id="PF04947">
    <property type="entry name" value="Pox_VLTF3"/>
    <property type="match status" value="1"/>
</dbReference>
<organism evidence="2 3">
    <name type="scientific">Pandoravirus salinus</name>
    <dbReference type="NCBI Taxonomy" id="1349410"/>
    <lineage>
        <taxon>Viruses</taxon>
        <taxon>Pandoravirus</taxon>
    </lineage>
</organism>
<dbReference type="RefSeq" id="YP_008437964.1">
    <property type="nucleotide sequence ID" value="NC_022098.1"/>
</dbReference>
<keyword evidence="3" id="KW-1185">Reference proteome</keyword>
<dbReference type="GeneID" id="16606677"/>
<feature type="compositionally biased region" description="Basic and acidic residues" evidence="1">
    <location>
        <begin position="56"/>
        <end position="71"/>
    </location>
</feature>
<dbReference type="GO" id="GO:0046782">
    <property type="term" value="P:regulation of viral transcription"/>
    <property type="evidence" value="ECO:0007669"/>
    <property type="project" value="InterPro"/>
</dbReference>
<reference evidence="2 3" key="1">
    <citation type="journal article" date="2013" name="Science">
        <title>Pandoraviruses: amoeba viruses with genomes up to 2.5 Mb reaching that of parasitic eukaryotes.</title>
        <authorList>
            <person name="Philippe N."/>
            <person name="Legendre M."/>
            <person name="Doutre G."/>
            <person name="Coute Y."/>
            <person name="Poirot O."/>
            <person name="Lescot M."/>
            <person name="Arslan D."/>
            <person name="Seltzer V."/>
            <person name="Bertaux L."/>
            <person name="Bruley C."/>
            <person name="Garin J."/>
            <person name="Claverie J.M."/>
            <person name="Abergel C."/>
        </authorList>
    </citation>
    <scope>NUCLEOTIDE SEQUENCE [LARGE SCALE GENOMIC DNA]</scope>
</reference>
<protein>
    <submittedName>
        <fullName evidence="2">Poxvirus Late Transcription Factor VLTF3 like protein</fullName>
    </submittedName>
</protein>
<feature type="region of interest" description="Disordered" evidence="1">
    <location>
        <begin position="1"/>
        <end position="22"/>
    </location>
</feature>
<evidence type="ECO:0000313" key="3">
    <source>
        <dbReference type="Proteomes" id="UP000204584"/>
    </source>
</evidence>